<name>H3SDU5_9BACL</name>
<organism evidence="1 2">
    <name type="scientific">Paenibacillus dendritiformis C454</name>
    <dbReference type="NCBI Taxonomy" id="1131935"/>
    <lineage>
        <taxon>Bacteria</taxon>
        <taxon>Bacillati</taxon>
        <taxon>Bacillota</taxon>
        <taxon>Bacilli</taxon>
        <taxon>Bacillales</taxon>
        <taxon>Paenibacillaceae</taxon>
        <taxon>Paenibacillus</taxon>
    </lineage>
</organism>
<dbReference type="RefSeq" id="WP_006676207.1">
    <property type="nucleotide sequence ID" value="NZ_AHKH01000016.1"/>
</dbReference>
<accession>H3SDU5</accession>
<evidence type="ECO:0000313" key="2">
    <source>
        <dbReference type="Proteomes" id="UP000003900"/>
    </source>
</evidence>
<proteinExistence type="predicted"/>
<sequence length="135" mass="14480">MLLMAGCGSETGDRTAYIPLTEALGSELLHVDAITVHYGNGNRLSVTDPVEIQEIVSLLKEITLRTSMETGVGFVYRLELTEGETTVRYASDGMVNGTAYEMAHEAGDAARALNKTIVELGRARIPGLLPGVEVE</sequence>
<dbReference type="Proteomes" id="UP000003900">
    <property type="component" value="Unassembled WGS sequence"/>
</dbReference>
<gene>
    <name evidence="1" type="ORF">PDENDC454_08470</name>
</gene>
<reference evidence="1 2" key="1">
    <citation type="journal article" date="2012" name="J. Bacteriol.">
        <title>Genome Sequence of the Pattern-Forming Social Bacterium Paenibacillus dendritiformis C454 Chiral Morphotype.</title>
        <authorList>
            <person name="Sirota-Madi A."/>
            <person name="Olender T."/>
            <person name="Helman Y."/>
            <person name="Brainis I."/>
            <person name="Finkelshtein A."/>
            <person name="Roth D."/>
            <person name="Hagai E."/>
            <person name="Leshkowitz D."/>
            <person name="Brodsky L."/>
            <person name="Galatenko V."/>
            <person name="Nikolaev V."/>
            <person name="Gutnick D.L."/>
            <person name="Lancet D."/>
            <person name="Ben-Jacob E."/>
        </authorList>
    </citation>
    <scope>NUCLEOTIDE SEQUENCE [LARGE SCALE GENOMIC DNA]</scope>
    <source>
        <strain evidence="1 2">C454</strain>
    </source>
</reference>
<comment type="caution">
    <text evidence="1">The sequence shown here is derived from an EMBL/GenBank/DDBJ whole genome shotgun (WGS) entry which is preliminary data.</text>
</comment>
<dbReference type="PATRIC" id="fig|1131935.3.peg.1731"/>
<protein>
    <submittedName>
        <fullName evidence="1">Uncharacterized protein</fullName>
    </submittedName>
</protein>
<dbReference type="STRING" id="1131935.PDENDC454_08470"/>
<dbReference type="EMBL" id="AHKH01000016">
    <property type="protein sequence ID" value="EHQ62782.1"/>
    <property type="molecule type" value="Genomic_DNA"/>
</dbReference>
<keyword evidence="2" id="KW-1185">Reference proteome</keyword>
<evidence type="ECO:0000313" key="1">
    <source>
        <dbReference type="EMBL" id="EHQ62782.1"/>
    </source>
</evidence>
<dbReference type="AlphaFoldDB" id="H3SDU5"/>